<evidence type="ECO:0000313" key="3">
    <source>
        <dbReference type="Proteomes" id="UP001303946"/>
    </source>
</evidence>
<keyword evidence="1" id="KW-1133">Transmembrane helix</keyword>
<dbReference type="InterPro" id="IPR032092">
    <property type="entry name" value="PilW"/>
</dbReference>
<keyword evidence="1" id="KW-0812">Transmembrane</keyword>
<dbReference type="Pfam" id="PF16074">
    <property type="entry name" value="PilW"/>
    <property type="match status" value="1"/>
</dbReference>
<gene>
    <name evidence="2" type="ORF">RXV79_04400</name>
</gene>
<sequence>MHKTAPSAAKGFSLIELLVAMAIGLVVTLVITRVLMLSEGQKRTSTALNDTVQSGAYSSFVLERAIRQAGTGYTQKLTELFGCRINAARVSTGGPLLPATAPFDAPFAAASQMRRLAPVLIEKNAADSGGQTRGDVITVLSGAGGKSEMPMRATSFNLALPMSFSLPFTGEYSVGDLVLIGGDRAAGGQRECMVQQVSAIAGKSLILGGDYFSATGSTVNYADFATMSVVYAAQIGKGQPPLPAPQTPPNPPLFQMFGVGDNNTLFALDLLKTGSTAAANQPQPVSDNVVEVRALYGIDANFDHMLDTWWDPATSPFTYAELTSGSGVALADLKRITSIRLGLITRSPVQEKLRDDGTPVSPEQVVLFPGLTSSGGAQLQYVRTLTADERNFRYRTYETIIPLRNMQFAPLP</sequence>
<accession>A0ABZ0CWF7</accession>
<keyword evidence="3" id="KW-1185">Reference proteome</keyword>
<evidence type="ECO:0000256" key="1">
    <source>
        <dbReference type="SAM" id="Phobius"/>
    </source>
</evidence>
<organism evidence="2 3">
    <name type="scientific">Piscinibacter gummiphilus</name>
    <dbReference type="NCBI Taxonomy" id="946333"/>
    <lineage>
        <taxon>Bacteria</taxon>
        <taxon>Pseudomonadati</taxon>
        <taxon>Pseudomonadota</taxon>
        <taxon>Betaproteobacteria</taxon>
        <taxon>Burkholderiales</taxon>
        <taxon>Sphaerotilaceae</taxon>
        <taxon>Piscinibacter</taxon>
    </lineage>
</organism>
<name>A0ABZ0CWF7_9BURK</name>
<feature type="transmembrane region" description="Helical" evidence="1">
    <location>
        <begin position="12"/>
        <end position="35"/>
    </location>
</feature>
<dbReference type="InterPro" id="IPR012902">
    <property type="entry name" value="N_methyl_site"/>
</dbReference>
<dbReference type="NCBIfam" id="TIGR02532">
    <property type="entry name" value="IV_pilin_GFxxxE"/>
    <property type="match status" value="1"/>
</dbReference>
<dbReference type="RefSeq" id="WP_316702259.1">
    <property type="nucleotide sequence ID" value="NZ_CP136336.1"/>
</dbReference>
<protein>
    <submittedName>
        <fullName evidence="2">PilW family protein</fullName>
    </submittedName>
</protein>
<proteinExistence type="predicted"/>
<dbReference type="Proteomes" id="UP001303946">
    <property type="component" value="Chromosome"/>
</dbReference>
<evidence type="ECO:0000313" key="2">
    <source>
        <dbReference type="EMBL" id="WOB09302.1"/>
    </source>
</evidence>
<reference evidence="2 3" key="1">
    <citation type="submission" date="2023-10" db="EMBL/GenBank/DDBJ databases">
        <title>Bacteria for the degradation of biodegradable plastic PBAT(Polybutylene adipate terephthalate).</title>
        <authorList>
            <person name="Weon H.-Y."/>
            <person name="Yeon J."/>
        </authorList>
    </citation>
    <scope>NUCLEOTIDE SEQUENCE [LARGE SCALE GENOMIC DNA]</scope>
    <source>
        <strain evidence="2 3">SBD 7-3</strain>
    </source>
</reference>
<dbReference type="EMBL" id="CP136336">
    <property type="protein sequence ID" value="WOB09302.1"/>
    <property type="molecule type" value="Genomic_DNA"/>
</dbReference>
<keyword evidence="1" id="KW-0472">Membrane</keyword>
<dbReference type="Pfam" id="PF07963">
    <property type="entry name" value="N_methyl"/>
    <property type="match status" value="1"/>
</dbReference>
<dbReference type="PROSITE" id="PS00409">
    <property type="entry name" value="PROKAR_NTER_METHYL"/>
    <property type="match status" value="1"/>
</dbReference>